<dbReference type="AlphaFoldDB" id="A0AAV1ZDQ4"/>
<keyword evidence="1" id="KW-0472">Membrane</keyword>
<comment type="caution">
    <text evidence="2">The sequence shown here is derived from an EMBL/GenBank/DDBJ whole genome shotgun (WGS) entry which is preliminary data.</text>
</comment>
<reference evidence="2 3" key="1">
    <citation type="submission" date="2024-04" db="EMBL/GenBank/DDBJ databases">
        <authorList>
            <person name="Rising A."/>
            <person name="Reimegard J."/>
            <person name="Sonavane S."/>
            <person name="Akerstrom W."/>
            <person name="Nylinder S."/>
            <person name="Hedman E."/>
            <person name="Kallberg Y."/>
        </authorList>
    </citation>
    <scope>NUCLEOTIDE SEQUENCE [LARGE SCALE GENOMIC DNA]</scope>
</reference>
<name>A0AAV1ZDQ4_9ARAC</name>
<dbReference type="EMBL" id="CAXIEN010000044">
    <property type="protein sequence ID" value="CAL1269896.1"/>
    <property type="molecule type" value="Genomic_DNA"/>
</dbReference>
<keyword evidence="1" id="KW-0812">Transmembrane</keyword>
<protein>
    <submittedName>
        <fullName evidence="2">Uncharacterized protein</fullName>
    </submittedName>
</protein>
<keyword evidence="3" id="KW-1185">Reference proteome</keyword>
<gene>
    <name evidence="2" type="ORF">LARSCL_LOCUS4999</name>
</gene>
<dbReference type="Proteomes" id="UP001497382">
    <property type="component" value="Unassembled WGS sequence"/>
</dbReference>
<keyword evidence="1" id="KW-1133">Transmembrane helix</keyword>
<organism evidence="2 3">
    <name type="scientific">Larinioides sclopetarius</name>
    <dbReference type="NCBI Taxonomy" id="280406"/>
    <lineage>
        <taxon>Eukaryota</taxon>
        <taxon>Metazoa</taxon>
        <taxon>Ecdysozoa</taxon>
        <taxon>Arthropoda</taxon>
        <taxon>Chelicerata</taxon>
        <taxon>Arachnida</taxon>
        <taxon>Araneae</taxon>
        <taxon>Araneomorphae</taxon>
        <taxon>Entelegynae</taxon>
        <taxon>Araneoidea</taxon>
        <taxon>Araneidae</taxon>
        <taxon>Larinioides</taxon>
    </lineage>
</organism>
<accession>A0AAV1ZDQ4</accession>
<evidence type="ECO:0000313" key="3">
    <source>
        <dbReference type="Proteomes" id="UP001497382"/>
    </source>
</evidence>
<feature type="non-terminal residue" evidence="2">
    <location>
        <position position="1"/>
    </location>
</feature>
<evidence type="ECO:0000313" key="2">
    <source>
        <dbReference type="EMBL" id="CAL1269896.1"/>
    </source>
</evidence>
<sequence length="89" mass="10381">QQLQENILTSVCVTKPIVIAKNFEIEIFATWYISLTCKNLPKTIQVASHDKRTSTYYLKLIVLLSTVTKSIFFLGRYAMNIKIKLEWRI</sequence>
<feature type="transmembrane region" description="Helical" evidence="1">
    <location>
        <begin position="56"/>
        <end position="79"/>
    </location>
</feature>
<proteinExistence type="predicted"/>
<evidence type="ECO:0000256" key="1">
    <source>
        <dbReference type="SAM" id="Phobius"/>
    </source>
</evidence>